<name>A0A9P3HCM9_9FUNG</name>
<evidence type="ECO:0000256" key="1">
    <source>
        <dbReference type="SAM" id="MobiDB-lite"/>
    </source>
</evidence>
<feature type="compositionally biased region" description="Polar residues" evidence="1">
    <location>
        <begin position="1243"/>
        <end position="1255"/>
    </location>
</feature>
<feature type="region of interest" description="Disordered" evidence="1">
    <location>
        <begin position="1281"/>
        <end position="1377"/>
    </location>
</feature>
<dbReference type="InterPro" id="IPR000195">
    <property type="entry name" value="Rab-GAP-TBC_dom"/>
</dbReference>
<dbReference type="GO" id="GO:0031267">
    <property type="term" value="F:small GTPase binding"/>
    <property type="evidence" value="ECO:0007669"/>
    <property type="project" value="TreeGrafter"/>
</dbReference>
<evidence type="ECO:0000313" key="4">
    <source>
        <dbReference type="Proteomes" id="UP000827284"/>
    </source>
</evidence>
<dbReference type="Gene3D" id="1.10.10.750">
    <property type="entry name" value="Ypt/Rab-GAP domain of gyp1p, domain 1"/>
    <property type="match status" value="1"/>
</dbReference>
<dbReference type="EMBL" id="BQFW01000008">
    <property type="protein sequence ID" value="GJJ73938.1"/>
    <property type="molecule type" value="Genomic_DNA"/>
</dbReference>
<protein>
    <recommendedName>
        <fullName evidence="2">Rab-GAP TBC domain-containing protein</fullName>
    </recommendedName>
</protein>
<dbReference type="Pfam" id="PF00566">
    <property type="entry name" value="RabGAP-TBC"/>
    <property type="match status" value="1"/>
</dbReference>
<feature type="compositionally biased region" description="Basic and acidic residues" evidence="1">
    <location>
        <begin position="228"/>
        <end position="238"/>
    </location>
</feature>
<proteinExistence type="predicted"/>
<feature type="region of interest" description="Disordered" evidence="1">
    <location>
        <begin position="393"/>
        <end position="454"/>
    </location>
</feature>
<feature type="compositionally biased region" description="Low complexity" evidence="1">
    <location>
        <begin position="1345"/>
        <end position="1355"/>
    </location>
</feature>
<feature type="compositionally biased region" description="Low complexity" evidence="1">
    <location>
        <begin position="1144"/>
        <end position="1164"/>
    </location>
</feature>
<dbReference type="PANTHER" id="PTHR47219:SF9">
    <property type="entry name" value="GTPASE ACTIVATING PROTEIN AND CENTROSOME-ASSOCIATED, ISOFORM B"/>
    <property type="match status" value="1"/>
</dbReference>
<dbReference type="InterPro" id="IPR050302">
    <property type="entry name" value="Rab_GAP_TBC_domain"/>
</dbReference>
<comment type="caution">
    <text evidence="3">The sequence shown here is derived from an EMBL/GenBank/DDBJ whole genome shotgun (WGS) entry which is preliminary data.</text>
</comment>
<feature type="compositionally biased region" description="Basic residues" evidence="1">
    <location>
        <begin position="1367"/>
        <end position="1377"/>
    </location>
</feature>
<feature type="compositionally biased region" description="Acidic residues" evidence="1">
    <location>
        <begin position="647"/>
        <end position="665"/>
    </location>
</feature>
<organism evidence="3 4">
    <name type="scientific">Entomortierella parvispora</name>
    <dbReference type="NCBI Taxonomy" id="205924"/>
    <lineage>
        <taxon>Eukaryota</taxon>
        <taxon>Fungi</taxon>
        <taxon>Fungi incertae sedis</taxon>
        <taxon>Mucoromycota</taxon>
        <taxon>Mortierellomycotina</taxon>
        <taxon>Mortierellomycetes</taxon>
        <taxon>Mortierellales</taxon>
        <taxon>Mortierellaceae</taxon>
        <taxon>Entomortierella</taxon>
    </lineage>
</organism>
<feature type="region of interest" description="Disordered" evidence="1">
    <location>
        <begin position="318"/>
        <end position="352"/>
    </location>
</feature>
<evidence type="ECO:0000259" key="2">
    <source>
        <dbReference type="PROSITE" id="PS50086"/>
    </source>
</evidence>
<feature type="region of interest" description="Disordered" evidence="1">
    <location>
        <begin position="81"/>
        <end position="129"/>
    </location>
</feature>
<feature type="compositionally biased region" description="Low complexity" evidence="1">
    <location>
        <begin position="1256"/>
        <end position="1267"/>
    </location>
</feature>
<feature type="region of interest" description="Disordered" evidence="1">
    <location>
        <begin position="641"/>
        <end position="692"/>
    </location>
</feature>
<dbReference type="FunFam" id="1.10.8.270:FF:000016">
    <property type="entry name" value="TBC1 domain family member 2A"/>
    <property type="match status" value="1"/>
</dbReference>
<dbReference type="PANTHER" id="PTHR47219">
    <property type="entry name" value="RAB GTPASE-ACTIVATING PROTEIN 1-LIKE"/>
    <property type="match status" value="1"/>
</dbReference>
<evidence type="ECO:0000313" key="3">
    <source>
        <dbReference type="EMBL" id="GJJ73938.1"/>
    </source>
</evidence>
<keyword evidence="4" id="KW-1185">Reference proteome</keyword>
<reference evidence="3" key="2">
    <citation type="journal article" date="2022" name="Microbiol. Resour. Announc.">
        <title>Whole-Genome Sequence of Entomortierella parvispora E1425, a Mucoromycotan Fungus Associated with Burkholderiaceae-Related Endosymbiotic Bacteria.</title>
        <authorList>
            <person name="Herlambang A."/>
            <person name="Guo Y."/>
            <person name="Takashima Y."/>
            <person name="Narisawa K."/>
            <person name="Ohta H."/>
            <person name="Nishizawa T."/>
        </authorList>
    </citation>
    <scope>NUCLEOTIDE SEQUENCE</scope>
    <source>
        <strain evidence="3">E1425</strain>
    </source>
</reference>
<feature type="compositionally biased region" description="Basic and acidic residues" evidence="1">
    <location>
        <begin position="481"/>
        <end position="505"/>
    </location>
</feature>
<sequence>MQSVNSSPEAISSDDSTALTPLTPTPDSAQHKSLYSTGLLSLPNQSSVQFVADISNTSSATITTNLLGITSHVFQSHIFNQHDHQQPRISIPSQSYPHQPTNGYQLSTPSASSNSLAASRPDSPAPYTALPRVLSEPSQSVLIGLRTEQLEATAPLHNTPATEAPMEEQSATAETPVDIQSVHYCESALGSLGSRQKRPTCSSFSSSTSSSVTFASLTEHQELTFSQKKKEGPRDDTAGRISPTLSDSHHSHQDRTLTTVFDDLKAKTHQALRKTGLFSIAPDAGLYADRETSKPADMKVIRMFPASPAASATMAVSSIEGNSGREGSDSTHKERKETKEGAKGLFGRPRSRSVKETCRAFLSLDSTIPKPTPAPLPPVPRIPRLQVSTATIAAPSTPADGRLAITTPPPPPSPSSSFAGRLDKLRPWSRVSAAGWGGGHQRSNSGPAHPSDQRILSGISHQLSLAHVPQAPTLPSPQSLTEKDSTPLSKEDDVADEGRQEDAKLKSKPTHRRRTSEAMSIFSFRSGFGGAPSAPVSAPTSVKERDGLISPMPASPQQSVTQDKNHRSKLAGHWFGAKRHNHQQQRSVHSVDGEELSTEMDTLKKLEHVPQWKMPGAYNNRPRSVVFVEGDHDIAGYKRIEAQGQLESEEDDGGEDYVSDSEDGGAEAALGDTEAGNDCAHTKEDGPRAENVLPDMGEVQDVSKKSKKRAGGKQSIVYVNDYGFIYDTCSRPDMGRHGVDKGGSEKNQRRHQVVTTTNSDLITDSISSIAEQERERVLKKRRECVQMNEQKWIYAMTHMQPDQIKKSTKYKKLVRTGIPNSIRGRVWQFLANTEKYREPGLFQKLLLRGHLPIHDVIARDIHRCYPDHVHFRDGMGGTGQEDLHAILKAYAHYKPSVGYCQGMGRLVGMMLMQMPVEEAFWLLVATIESPYLQDYYTPTLRQLRVDAIVFERLLKVQDPKLATFLERNDVGPLMYMTQWYLTLFTMSLPWASVLRVWDVFYFDGIKTLFRVGLGVLQICRPHLLSPHRGGNDPSHGDNGTRAFFSGSDHNHERGYGDNRMGSSSGIGRPHKESREAVAIEPTGPADVMEFLLHVPLDILGPERLLEKAFRIRLRRDSLEKMTTLAAAEMDRKEAIEQERRRIKLQQQHQRQSETQEQAQSQLLSNPEADQDCEAEDPSKATCHTQVAEDGEGYNRLTKQDDQQDDPSPPALLPRRSSNTALSDTAEWRQTIDSTPVMIDRPRSQPSKKSSMRSFMTSSLPLSSSSSSKSSLSLTLQQVSPLSSNPLTESPLSISASALPSPQRTGPPPSLPSTRMDTPDPSAEGLSPPSSPVTTVSPDRNQGAYSASPKSSSLSSSPPPSLGIFSFRTRKRAGTLHH</sequence>
<dbReference type="GO" id="GO:0005096">
    <property type="term" value="F:GTPase activator activity"/>
    <property type="evidence" value="ECO:0007669"/>
    <property type="project" value="TreeGrafter"/>
</dbReference>
<feature type="region of interest" description="Disordered" evidence="1">
    <location>
        <begin position="1"/>
        <end position="30"/>
    </location>
</feature>
<feature type="domain" description="Rab-GAP TBC" evidence="2">
    <location>
        <begin position="817"/>
        <end position="1004"/>
    </location>
</feature>
<dbReference type="Gene3D" id="1.10.8.270">
    <property type="entry name" value="putative rabgap domain of human tbc1 domain family member 14 like domains"/>
    <property type="match status" value="1"/>
</dbReference>
<feature type="compositionally biased region" description="Polar residues" evidence="1">
    <location>
        <begin position="87"/>
        <end position="117"/>
    </location>
</feature>
<reference evidence="3" key="1">
    <citation type="submission" date="2021-11" db="EMBL/GenBank/DDBJ databases">
        <authorList>
            <person name="Herlambang A."/>
            <person name="Guo Y."/>
            <person name="Takashima Y."/>
            <person name="Nishizawa T."/>
        </authorList>
    </citation>
    <scope>NUCLEOTIDE SEQUENCE</scope>
    <source>
        <strain evidence="3">E1425</strain>
    </source>
</reference>
<dbReference type="SMART" id="SM00164">
    <property type="entry name" value="TBC"/>
    <property type="match status" value="1"/>
</dbReference>
<feature type="region of interest" description="Disordered" evidence="1">
    <location>
        <begin position="469"/>
        <end position="518"/>
    </location>
</feature>
<accession>A0A9P3HCM9</accession>
<feature type="region of interest" description="Disordered" evidence="1">
    <location>
        <begin position="223"/>
        <end position="254"/>
    </location>
</feature>
<feature type="region of interest" description="Disordered" evidence="1">
    <location>
        <begin position="1142"/>
        <end position="1267"/>
    </location>
</feature>
<gene>
    <name evidence="3" type="ORF">EMPS_06296</name>
</gene>
<dbReference type="InterPro" id="IPR035969">
    <property type="entry name" value="Rab-GAP_TBC_sf"/>
</dbReference>
<dbReference type="OrthoDB" id="159449at2759"/>
<feature type="region of interest" description="Disordered" evidence="1">
    <location>
        <begin position="1027"/>
        <end position="1075"/>
    </location>
</feature>
<dbReference type="SUPFAM" id="SSF47923">
    <property type="entry name" value="Ypt/Rab-GAP domain of gyp1p"/>
    <property type="match status" value="2"/>
</dbReference>
<feature type="compositionally biased region" description="Low complexity" evidence="1">
    <location>
        <begin position="1281"/>
        <end position="1301"/>
    </location>
</feature>
<dbReference type="PROSITE" id="PS50086">
    <property type="entry name" value="TBC_RABGAP"/>
    <property type="match status" value="1"/>
</dbReference>
<dbReference type="Proteomes" id="UP000827284">
    <property type="component" value="Unassembled WGS sequence"/>
</dbReference>
<feature type="compositionally biased region" description="Basic and acidic residues" evidence="1">
    <location>
        <begin position="326"/>
        <end position="342"/>
    </location>
</feature>
<dbReference type="Gene3D" id="1.10.472.80">
    <property type="entry name" value="Ypt/Rab-GAP domain of gyp1p, domain 3"/>
    <property type="match status" value="1"/>
</dbReference>